<dbReference type="InterPro" id="IPR036412">
    <property type="entry name" value="HAD-like_sf"/>
</dbReference>
<evidence type="ECO:0000256" key="3">
    <source>
        <dbReference type="SAM" id="SignalP"/>
    </source>
</evidence>
<feature type="compositionally biased region" description="Polar residues" evidence="2">
    <location>
        <begin position="65"/>
        <end position="76"/>
    </location>
</feature>
<keyword evidence="1" id="KW-0597">Phosphoprotein</keyword>
<evidence type="ECO:0000256" key="2">
    <source>
        <dbReference type="SAM" id="MobiDB-lite"/>
    </source>
</evidence>
<feature type="compositionally biased region" description="Basic and acidic residues" evidence="2">
    <location>
        <begin position="245"/>
        <end position="257"/>
    </location>
</feature>
<dbReference type="PANTHER" id="PTHR10788:SF15">
    <property type="entry name" value="TREHALOSE SYNTHASE COMPLEX REGULATORY SUBUNIT TPS3-RELATED"/>
    <property type="match status" value="1"/>
</dbReference>
<evidence type="ECO:0000256" key="1">
    <source>
        <dbReference type="ARBA" id="ARBA00022553"/>
    </source>
</evidence>
<feature type="signal peptide" evidence="3">
    <location>
        <begin position="1"/>
        <end position="16"/>
    </location>
</feature>
<protein>
    <submittedName>
        <fullName evidence="4">Uncharacterized protein</fullName>
    </submittedName>
</protein>
<dbReference type="AlphaFoldDB" id="A0A1E3PJ59"/>
<dbReference type="Gene3D" id="3.40.50.2000">
    <property type="entry name" value="Glycogen Phosphorylase B"/>
    <property type="match status" value="3"/>
</dbReference>
<gene>
    <name evidence="4" type="ORF">NADFUDRAFT_83339</name>
</gene>
<dbReference type="CDD" id="cd03788">
    <property type="entry name" value="GT20_TPS"/>
    <property type="match status" value="1"/>
</dbReference>
<reference evidence="4 5" key="1">
    <citation type="journal article" date="2016" name="Proc. Natl. Acad. Sci. U.S.A.">
        <title>Comparative genomics of biotechnologically important yeasts.</title>
        <authorList>
            <person name="Riley R."/>
            <person name="Haridas S."/>
            <person name="Wolfe K.H."/>
            <person name="Lopes M.R."/>
            <person name="Hittinger C.T."/>
            <person name="Goeker M."/>
            <person name="Salamov A.A."/>
            <person name="Wisecaver J.H."/>
            <person name="Long T.M."/>
            <person name="Calvey C.H."/>
            <person name="Aerts A.L."/>
            <person name="Barry K.W."/>
            <person name="Choi C."/>
            <person name="Clum A."/>
            <person name="Coughlan A.Y."/>
            <person name="Deshpande S."/>
            <person name="Douglass A.P."/>
            <person name="Hanson S.J."/>
            <person name="Klenk H.-P."/>
            <person name="LaButti K.M."/>
            <person name="Lapidus A."/>
            <person name="Lindquist E.A."/>
            <person name="Lipzen A.M."/>
            <person name="Meier-Kolthoff J.P."/>
            <person name="Ohm R.A."/>
            <person name="Otillar R.P."/>
            <person name="Pangilinan J.L."/>
            <person name="Peng Y."/>
            <person name="Rokas A."/>
            <person name="Rosa C.A."/>
            <person name="Scheuner C."/>
            <person name="Sibirny A.A."/>
            <person name="Slot J.C."/>
            <person name="Stielow J.B."/>
            <person name="Sun H."/>
            <person name="Kurtzman C.P."/>
            <person name="Blackwell M."/>
            <person name="Grigoriev I.V."/>
            <person name="Jeffries T.W."/>
        </authorList>
    </citation>
    <scope>NUCLEOTIDE SEQUENCE [LARGE SCALE GENOMIC DNA]</scope>
    <source>
        <strain evidence="4 5">DSM 6958</strain>
    </source>
</reference>
<keyword evidence="3" id="KW-0732">Signal</keyword>
<accession>A0A1E3PJ59</accession>
<feature type="region of interest" description="Disordered" evidence="2">
    <location>
        <begin position="224"/>
        <end position="295"/>
    </location>
</feature>
<dbReference type="Pfam" id="PF02358">
    <property type="entry name" value="Trehalose_PPase"/>
    <property type="match status" value="1"/>
</dbReference>
<dbReference type="SUPFAM" id="SSF53756">
    <property type="entry name" value="UDP-Glycosyltransferase/glycogen phosphorylase"/>
    <property type="match status" value="2"/>
</dbReference>
<dbReference type="FunFam" id="3.40.50.2000:FF:000099">
    <property type="entry name" value="Alpha,alpha-trehalose phosphate synthase subunit, putative"/>
    <property type="match status" value="1"/>
</dbReference>
<dbReference type="InterPro" id="IPR003337">
    <property type="entry name" value="Trehalose_PPase"/>
</dbReference>
<dbReference type="GO" id="GO:0005829">
    <property type="term" value="C:cytosol"/>
    <property type="evidence" value="ECO:0007669"/>
    <property type="project" value="TreeGrafter"/>
</dbReference>
<dbReference type="InterPro" id="IPR001830">
    <property type="entry name" value="Glyco_trans_20"/>
</dbReference>
<dbReference type="Pfam" id="PF00982">
    <property type="entry name" value="Glyco_transf_20"/>
    <property type="match status" value="2"/>
</dbReference>
<sequence>MSLLAVSLFLPYTVDFSIESDSPETSIRPSMERSATGSVLDVHEQPSSGLNSSTNSILDDLRSEGGSNCKSENASPFQPLAPLPIKAGIPAMTRSQSQGPMSLNDHPTPIPSFLEHFSSTIPNSPWETPREEVAGKDFFTSVKVSDKSATPSTTPGLGLHHPRPHLSHSARENDKGVKSGSNLNPSASPENSHSLSQFSSDLVKAIGSSQNRPSSEIYDISYTKSGKPLMQPKSRAVTPPPQRRIIPERPSMKETRKSYVNSKPKTPGLGATPTAVNVLAPKSSGDTIGPRKKQEEIGRKEKELLMEKKNRRTFFDRRNSNEENTDRELFANASWTIEKYPNGNQGFFNGIKRAEITGLVKSKKWIGTCGMPTDILADSTKNEIETKLSKEYDSVPVFVNDKVFINHYNHYCKEILWPTFHYQLPDDVKSKAYEDYSWEHYKALNQLFADKIVETYQPGDHIWINDYHLLLVPQMIRSKLPSANISLFLHVPFPSSELFRCLASRNQLLEGMLGANCIGLQTVEFSRHFLQTCNRLLAVDADEKGIRFKERSISVVSCPIGIDPPSLRYIQAENQDVNDWKKMIRERWPNKKLIVSRDKLDSLRGLKQKFLAYEDMLKKHPELREECLLIQVTPKGISDNDKQLELESDLSTIVNRINSYSDTLISEPSIIFLNQDIEFEQYMALISEADIFAVTCLREGMNLTCHEFIFATERQGTLILSEFVGSASVLGSEHIDYVDNSNGFAEFGSGTNESSYSDSNATGDEFEREFNHNDSRSTSGGGALLVNPWNKIQLSNAFYTCLKMSEKEKKARHENLYTYVCKNTSLIWVRDFTQFCQKSWIKQQEYQNVPKIDLKLFKEQYSNTGSNKSAKRLFFINSDGYTNKRITPRTRLPIYLSLDRRQAILADLIHNPDNTVYIMSSEGRREMNLVYKGVNDVGLIAENGAYIKKPSHTMNNEWVSLVGTDEKLANIDSKRLAKENKLEWMKEVKKTFESIAVRFPGSVISVKESFIVFYINQSHNTEHGQLLIGETLNHINDAYQTQNVSARVENGAITVGRRDVNNLSAIKYILEDLESSTEPEPRKALTFLLVASADRHDEMIYEWLNENADNDSIKIDAVATMALGYHKTASKGSVSGVNEFYDYLGKLIH</sequence>
<proteinExistence type="predicted"/>
<dbReference type="Proteomes" id="UP000095009">
    <property type="component" value="Unassembled WGS sequence"/>
</dbReference>
<feature type="compositionally biased region" description="Polar residues" evidence="2">
    <location>
        <begin position="20"/>
        <end position="37"/>
    </location>
</feature>
<feature type="region of interest" description="Disordered" evidence="2">
    <location>
        <begin position="20"/>
        <end position="82"/>
    </location>
</feature>
<feature type="compositionally biased region" description="Polar residues" evidence="2">
    <location>
        <begin position="179"/>
        <end position="196"/>
    </location>
</feature>
<organism evidence="4 5">
    <name type="scientific">Nadsonia fulvescens var. elongata DSM 6958</name>
    <dbReference type="NCBI Taxonomy" id="857566"/>
    <lineage>
        <taxon>Eukaryota</taxon>
        <taxon>Fungi</taxon>
        <taxon>Dikarya</taxon>
        <taxon>Ascomycota</taxon>
        <taxon>Saccharomycotina</taxon>
        <taxon>Dipodascomycetes</taxon>
        <taxon>Dipodascales</taxon>
        <taxon>Dipodascales incertae sedis</taxon>
        <taxon>Nadsonia</taxon>
    </lineage>
</organism>
<dbReference type="OrthoDB" id="755951at2759"/>
<feature type="compositionally biased region" description="Polar residues" evidence="2">
    <location>
        <begin position="45"/>
        <end position="57"/>
    </location>
</feature>
<dbReference type="GO" id="GO:0004805">
    <property type="term" value="F:trehalose-phosphatase activity"/>
    <property type="evidence" value="ECO:0007669"/>
    <property type="project" value="TreeGrafter"/>
</dbReference>
<name>A0A1E3PJ59_9ASCO</name>
<dbReference type="SUPFAM" id="SSF56784">
    <property type="entry name" value="HAD-like"/>
    <property type="match status" value="1"/>
</dbReference>
<feature type="region of interest" description="Disordered" evidence="2">
    <location>
        <begin position="143"/>
        <end position="196"/>
    </location>
</feature>
<evidence type="ECO:0000313" key="5">
    <source>
        <dbReference type="Proteomes" id="UP000095009"/>
    </source>
</evidence>
<dbReference type="PANTHER" id="PTHR10788">
    <property type="entry name" value="TREHALOSE-6-PHOSPHATE SYNTHASE"/>
    <property type="match status" value="1"/>
</dbReference>
<dbReference type="GO" id="GO:0005946">
    <property type="term" value="C:alpha,alpha-trehalose-phosphate synthase complex (UDP-forming)"/>
    <property type="evidence" value="ECO:0007669"/>
    <property type="project" value="TreeGrafter"/>
</dbReference>
<feature type="chain" id="PRO_5009133866" evidence="3">
    <location>
        <begin position="17"/>
        <end position="1149"/>
    </location>
</feature>
<evidence type="ECO:0000313" key="4">
    <source>
        <dbReference type="EMBL" id="ODQ65330.1"/>
    </source>
</evidence>
<dbReference type="EMBL" id="KV454410">
    <property type="protein sequence ID" value="ODQ65330.1"/>
    <property type="molecule type" value="Genomic_DNA"/>
</dbReference>
<dbReference type="GO" id="GO:0005992">
    <property type="term" value="P:trehalose biosynthetic process"/>
    <property type="evidence" value="ECO:0007669"/>
    <property type="project" value="InterPro"/>
</dbReference>
<dbReference type="STRING" id="857566.A0A1E3PJ59"/>
<keyword evidence="5" id="KW-1185">Reference proteome</keyword>
<dbReference type="GO" id="GO:0003825">
    <property type="term" value="F:alpha,alpha-trehalose-phosphate synthase (UDP-forming) activity"/>
    <property type="evidence" value="ECO:0007669"/>
    <property type="project" value="TreeGrafter"/>
</dbReference>